<evidence type="ECO:0000313" key="1">
    <source>
        <dbReference type="EMBL" id="CEK60471.1"/>
    </source>
</evidence>
<gene>
    <name evidence="1" type="primary">ORF39477</name>
</gene>
<dbReference type="EMBL" id="HACG01013606">
    <property type="protein sequence ID" value="CEK60471.1"/>
    <property type="molecule type" value="Transcribed_RNA"/>
</dbReference>
<reference evidence="1" key="1">
    <citation type="submission" date="2014-12" db="EMBL/GenBank/DDBJ databases">
        <title>Insight into the proteome of Arion vulgaris.</title>
        <authorList>
            <person name="Aradska J."/>
            <person name="Bulat T."/>
            <person name="Smidak R."/>
            <person name="Sarate P."/>
            <person name="Gangsoo J."/>
            <person name="Sialana F."/>
            <person name="Bilban M."/>
            <person name="Lubec G."/>
        </authorList>
    </citation>
    <scope>NUCLEOTIDE SEQUENCE</scope>
    <source>
        <tissue evidence="1">Skin</tissue>
    </source>
</reference>
<accession>A0A0B6YXR6</accession>
<feature type="non-terminal residue" evidence="1">
    <location>
        <position position="1"/>
    </location>
</feature>
<proteinExistence type="predicted"/>
<name>A0A0B6YXR6_9EUPU</name>
<sequence length="68" mass="7625">AAYGDYIMSTSLAIEWNQTDNNKPQTYKNNQNGYNYMNKSSRCVACKLVLLLPNRHKCNKKGPGGKVA</sequence>
<dbReference type="AlphaFoldDB" id="A0A0B6YXR6"/>
<protein>
    <submittedName>
        <fullName evidence="1">Uncharacterized protein</fullName>
    </submittedName>
</protein>
<organism evidence="1">
    <name type="scientific">Arion vulgaris</name>
    <dbReference type="NCBI Taxonomy" id="1028688"/>
    <lineage>
        <taxon>Eukaryota</taxon>
        <taxon>Metazoa</taxon>
        <taxon>Spiralia</taxon>
        <taxon>Lophotrochozoa</taxon>
        <taxon>Mollusca</taxon>
        <taxon>Gastropoda</taxon>
        <taxon>Heterobranchia</taxon>
        <taxon>Euthyneura</taxon>
        <taxon>Panpulmonata</taxon>
        <taxon>Eupulmonata</taxon>
        <taxon>Stylommatophora</taxon>
        <taxon>Helicina</taxon>
        <taxon>Arionoidea</taxon>
        <taxon>Arionidae</taxon>
        <taxon>Arion</taxon>
    </lineage>
</organism>